<feature type="compositionally biased region" description="Acidic residues" evidence="1">
    <location>
        <begin position="78"/>
        <end position="94"/>
    </location>
</feature>
<dbReference type="Proteomes" id="UP000014760">
    <property type="component" value="Unassembled WGS sequence"/>
</dbReference>
<gene>
    <name evidence="2" type="ORF">CAPTEDRAFT_196797</name>
</gene>
<evidence type="ECO:0000313" key="2">
    <source>
        <dbReference type="EMBL" id="ELU10942.1"/>
    </source>
</evidence>
<reference evidence="2 4" key="2">
    <citation type="journal article" date="2013" name="Nature">
        <title>Insights into bilaterian evolution from three spiralian genomes.</title>
        <authorList>
            <person name="Simakov O."/>
            <person name="Marletaz F."/>
            <person name="Cho S.J."/>
            <person name="Edsinger-Gonzales E."/>
            <person name="Havlak P."/>
            <person name="Hellsten U."/>
            <person name="Kuo D.H."/>
            <person name="Larsson T."/>
            <person name="Lv J."/>
            <person name="Arendt D."/>
            <person name="Savage R."/>
            <person name="Osoegawa K."/>
            <person name="de Jong P."/>
            <person name="Grimwood J."/>
            <person name="Chapman J.A."/>
            <person name="Shapiro H."/>
            <person name="Aerts A."/>
            <person name="Otillar R.P."/>
            <person name="Terry A.Y."/>
            <person name="Boore J.L."/>
            <person name="Grigoriev I.V."/>
            <person name="Lindberg D.R."/>
            <person name="Seaver E.C."/>
            <person name="Weisblat D.A."/>
            <person name="Putnam N.H."/>
            <person name="Rokhsar D.S."/>
        </authorList>
    </citation>
    <scope>NUCLEOTIDE SEQUENCE</scope>
    <source>
        <strain evidence="2 4">I ESC-2004</strain>
    </source>
</reference>
<reference evidence="3" key="3">
    <citation type="submission" date="2015-06" db="UniProtKB">
        <authorList>
            <consortium name="EnsemblMetazoa"/>
        </authorList>
    </citation>
    <scope>IDENTIFICATION</scope>
</reference>
<dbReference type="AlphaFoldDB" id="R7UXB5"/>
<dbReference type="HOGENOM" id="CLU_2199441_0_0_1"/>
<proteinExistence type="predicted"/>
<name>R7UXB5_CAPTE</name>
<reference evidence="4" key="1">
    <citation type="submission" date="2012-12" db="EMBL/GenBank/DDBJ databases">
        <authorList>
            <person name="Hellsten U."/>
            <person name="Grimwood J."/>
            <person name="Chapman J.A."/>
            <person name="Shapiro H."/>
            <person name="Aerts A."/>
            <person name="Otillar R.P."/>
            <person name="Terry A.Y."/>
            <person name="Boore J.L."/>
            <person name="Simakov O."/>
            <person name="Marletaz F."/>
            <person name="Cho S.-J."/>
            <person name="Edsinger-Gonzales E."/>
            <person name="Havlak P."/>
            <person name="Kuo D.-H."/>
            <person name="Larsson T."/>
            <person name="Lv J."/>
            <person name="Arendt D."/>
            <person name="Savage R."/>
            <person name="Osoegawa K."/>
            <person name="de Jong P."/>
            <person name="Lindberg D.R."/>
            <person name="Seaver E.C."/>
            <person name="Weisblat D.A."/>
            <person name="Putnam N.H."/>
            <person name="Grigoriev I.V."/>
            <person name="Rokhsar D.S."/>
        </authorList>
    </citation>
    <scope>NUCLEOTIDE SEQUENCE</scope>
    <source>
        <strain evidence="4">I ESC-2004</strain>
    </source>
</reference>
<keyword evidence="4" id="KW-1185">Reference proteome</keyword>
<evidence type="ECO:0000256" key="1">
    <source>
        <dbReference type="SAM" id="MobiDB-lite"/>
    </source>
</evidence>
<organism evidence="2">
    <name type="scientific">Capitella teleta</name>
    <name type="common">Polychaete worm</name>
    <dbReference type="NCBI Taxonomy" id="283909"/>
    <lineage>
        <taxon>Eukaryota</taxon>
        <taxon>Metazoa</taxon>
        <taxon>Spiralia</taxon>
        <taxon>Lophotrochozoa</taxon>
        <taxon>Annelida</taxon>
        <taxon>Polychaeta</taxon>
        <taxon>Sedentaria</taxon>
        <taxon>Scolecida</taxon>
        <taxon>Capitellidae</taxon>
        <taxon>Capitella</taxon>
    </lineage>
</organism>
<dbReference type="EMBL" id="AMQN01005901">
    <property type="status" value="NOT_ANNOTATED_CDS"/>
    <property type="molecule type" value="Genomic_DNA"/>
</dbReference>
<protein>
    <submittedName>
        <fullName evidence="2 3">Uncharacterized protein</fullName>
    </submittedName>
</protein>
<accession>R7UXB5</accession>
<sequence>MCYIPDWEAFCTALNGTFRRGKKKLKWKKLRPKYPAALSSSAKRNLRGRFEFDYGVDIETELENLRETFADAVAVDDMDDDGVDVDEKDSDDNGDVTSSVCESISRLR</sequence>
<dbReference type="EMBL" id="KB297123">
    <property type="protein sequence ID" value="ELU10942.1"/>
    <property type="molecule type" value="Genomic_DNA"/>
</dbReference>
<evidence type="ECO:0000313" key="3">
    <source>
        <dbReference type="EnsemblMetazoa" id="CapteP196797"/>
    </source>
</evidence>
<evidence type="ECO:0000313" key="4">
    <source>
        <dbReference type="Proteomes" id="UP000014760"/>
    </source>
</evidence>
<dbReference type="EnsemblMetazoa" id="CapteT196797">
    <property type="protein sequence ID" value="CapteP196797"/>
    <property type="gene ID" value="CapteG196797"/>
</dbReference>
<feature type="region of interest" description="Disordered" evidence="1">
    <location>
        <begin position="78"/>
        <end position="108"/>
    </location>
</feature>